<organism evidence="1">
    <name type="scientific">Acerihabitans sp. KWT182</name>
    <dbReference type="NCBI Taxonomy" id="3157919"/>
    <lineage>
        <taxon>Bacteria</taxon>
        <taxon>Pseudomonadati</taxon>
        <taxon>Pseudomonadota</taxon>
        <taxon>Gammaproteobacteria</taxon>
        <taxon>Enterobacterales</taxon>
        <taxon>Pectobacteriaceae</taxon>
        <taxon>Acerihabitans</taxon>
    </lineage>
</organism>
<dbReference type="EMBL" id="CP157947">
    <property type="protein sequence ID" value="XBS68135.1"/>
    <property type="molecule type" value="Genomic_DNA"/>
</dbReference>
<dbReference type="AlphaFoldDB" id="A0AAU7Q4Q4"/>
<proteinExistence type="predicted"/>
<reference evidence="1" key="1">
    <citation type="submission" date="2024-06" db="EMBL/GenBank/DDBJ databases">
        <authorList>
            <person name="Coelho C."/>
            <person name="Bento M."/>
            <person name="Garcia E."/>
            <person name="Camelo A."/>
            <person name="Brandao I."/>
            <person name="Espirito Santo C."/>
            <person name="Trovao J."/>
            <person name="Verissimo A."/>
            <person name="Costa J."/>
            <person name="Tiago I."/>
        </authorList>
    </citation>
    <scope>NUCLEOTIDE SEQUENCE</scope>
    <source>
        <strain evidence="1">KWT182</strain>
    </source>
</reference>
<protein>
    <submittedName>
        <fullName evidence="1">Uncharacterized protein</fullName>
    </submittedName>
</protein>
<accession>A0AAU7Q4Q4</accession>
<name>A0AAU7Q4Q4_9GAMM</name>
<evidence type="ECO:0000313" key="1">
    <source>
        <dbReference type="EMBL" id="XBS68135.1"/>
    </source>
</evidence>
<gene>
    <name evidence="1" type="ORF">ABK905_14865</name>
</gene>
<sequence length="147" mass="16515">MIFSIKKISEQLIVENNPRFVFDVAAARIERGEPCKTVAMQHGISFDSPFYQELEEKAYFGPAGERVLAGESLEVVAREQGILINNKVFAKLNSISRYLAEKTPTDVPEVRMQINKGLNTSMDIGIHRREIGERLVNDLKTALAAHK</sequence>